<organism evidence="4 5">
    <name type="scientific">Candidatus Methanoperedens nitratireducens</name>
    <dbReference type="NCBI Taxonomy" id="1392998"/>
    <lineage>
        <taxon>Archaea</taxon>
        <taxon>Methanobacteriati</taxon>
        <taxon>Methanobacteriota</taxon>
        <taxon>Stenosarchaea group</taxon>
        <taxon>Methanomicrobia</taxon>
        <taxon>Methanosarcinales</taxon>
        <taxon>ANME-2 cluster</taxon>
        <taxon>Candidatus Methanoperedentaceae</taxon>
        <taxon>Candidatus Methanoperedens</taxon>
    </lineage>
</organism>
<proteinExistence type="predicted"/>
<dbReference type="RefSeq" id="WP_096206340.1">
    <property type="nucleotide sequence ID" value="NZ_FZMP01000193.1"/>
</dbReference>
<dbReference type="Pfam" id="PF00724">
    <property type="entry name" value="Oxidored_FMN"/>
    <property type="match status" value="1"/>
</dbReference>
<gene>
    <name evidence="4" type="ORF">MNV_470014</name>
</gene>
<dbReference type="Proteomes" id="UP000218615">
    <property type="component" value="Unassembled WGS sequence"/>
</dbReference>
<evidence type="ECO:0000256" key="2">
    <source>
        <dbReference type="ARBA" id="ARBA00023002"/>
    </source>
</evidence>
<dbReference type="OrthoDB" id="122964at2157"/>
<dbReference type="EMBL" id="FZMP01000193">
    <property type="protein sequence ID" value="SNQ61683.1"/>
    <property type="molecule type" value="Genomic_DNA"/>
</dbReference>
<name>A0A284VR60_9EURY</name>
<dbReference type="AlphaFoldDB" id="A0A284VR60"/>
<dbReference type="Gene3D" id="3.20.20.70">
    <property type="entry name" value="Aldolase class I"/>
    <property type="match status" value="1"/>
</dbReference>
<dbReference type="SUPFAM" id="SSF51395">
    <property type="entry name" value="FMN-linked oxidoreductases"/>
    <property type="match status" value="1"/>
</dbReference>
<feature type="domain" description="NADH:flavin oxidoreductase/NADH oxidase N-terminal" evidence="3">
    <location>
        <begin position="6"/>
        <end position="330"/>
    </location>
</feature>
<dbReference type="GO" id="GO:0016491">
    <property type="term" value="F:oxidoreductase activity"/>
    <property type="evidence" value="ECO:0007669"/>
    <property type="project" value="UniProtKB-KW"/>
</dbReference>
<dbReference type="PANTHER" id="PTHR43656">
    <property type="entry name" value="BINDING OXIDOREDUCTASE, PUTATIVE (AFU_ORTHOLOGUE AFUA_2G08260)-RELATED"/>
    <property type="match status" value="1"/>
</dbReference>
<evidence type="ECO:0000259" key="3">
    <source>
        <dbReference type="Pfam" id="PF00724"/>
    </source>
</evidence>
<dbReference type="STRING" id="1392998.ANME2D_00918"/>
<dbReference type="PANTHER" id="PTHR43656:SF2">
    <property type="entry name" value="BINDING OXIDOREDUCTASE, PUTATIVE (AFU_ORTHOLOGUE AFUA_2G08260)-RELATED"/>
    <property type="match status" value="1"/>
</dbReference>
<evidence type="ECO:0000313" key="5">
    <source>
        <dbReference type="Proteomes" id="UP000218615"/>
    </source>
</evidence>
<accession>A0A284VR60</accession>
<keyword evidence="1" id="KW-0285">Flavoprotein</keyword>
<evidence type="ECO:0000313" key="4">
    <source>
        <dbReference type="EMBL" id="SNQ61683.1"/>
    </source>
</evidence>
<keyword evidence="2" id="KW-0560">Oxidoreductase</keyword>
<dbReference type="GO" id="GO:0010181">
    <property type="term" value="F:FMN binding"/>
    <property type="evidence" value="ECO:0007669"/>
    <property type="project" value="InterPro"/>
</dbReference>
<reference evidence="5" key="1">
    <citation type="submission" date="2017-06" db="EMBL/GenBank/DDBJ databases">
        <authorList>
            <person name="Cremers G."/>
        </authorList>
    </citation>
    <scope>NUCLEOTIDE SEQUENCE [LARGE SCALE GENOMIC DNA]</scope>
</reference>
<protein>
    <submittedName>
        <fullName evidence="4">NADH:flavin oxidoreductase/NADH oxidase</fullName>
    </submittedName>
</protein>
<dbReference type="InterPro" id="IPR051799">
    <property type="entry name" value="NADH_flavin_oxidoreductase"/>
</dbReference>
<dbReference type="InterPro" id="IPR013785">
    <property type="entry name" value="Aldolase_TIM"/>
</dbReference>
<sequence length="359" mass="38661">MGLNSVFKPLDIGNISLPNRVVFPAFQTNLASSDGTVTERLMNMYGKLAAGGSGMIIAGCIAISDEGAPQTNVLKINHDMHIAPLKELFRLIGENGAVPAAQLIHAGRQTLSMMTGHKLVAPSAIPCPVMKEIPVELDKDGIERIQDDFVAASVRVKKAGAELIELHGAFGYLIGGFLSPYSNKRTDKYGKDRALFFTEIIEKVKEKVEDVPLSCRISGDEFVEGGLTLDETRKIAQRLEEAGADVISVAAGTYASMAHMAPTQDMGEGVHVHLAKGIQEAVDVPVMCAGNIRSLEFADKIISEKKADLVAICRPQLADPSFVKKSASKQPFNECTDCGTCIYFLRGEKSVTCPQNPEL</sequence>
<dbReference type="CDD" id="cd02803">
    <property type="entry name" value="OYE_like_FMN_family"/>
    <property type="match status" value="1"/>
</dbReference>
<keyword evidence="5" id="KW-1185">Reference proteome</keyword>
<dbReference type="InterPro" id="IPR001155">
    <property type="entry name" value="OxRdtase_FMN_N"/>
</dbReference>
<evidence type="ECO:0000256" key="1">
    <source>
        <dbReference type="ARBA" id="ARBA00022630"/>
    </source>
</evidence>